<dbReference type="EMBL" id="AP014936">
    <property type="protein sequence ID" value="BAU49648.1"/>
    <property type="molecule type" value="Genomic_DNA"/>
</dbReference>
<dbReference type="RefSeq" id="WP_096462030.1">
    <property type="nucleotide sequence ID" value="NZ_AP014936.1"/>
</dbReference>
<accession>A0A1B4V7Z3</accession>
<dbReference type="CDD" id="cd01127">
    <property type="entry name" value="TrwB_TraG_TraD_VirD4"/>
    <property type="match status" value="2"/>
</dbReference>
<dbReference type="Proteomes" id="UP000218899">
    <property type="component" value="Chromosome"/>
</dbReference>
<dbReference type="Pfam" id="PF01935">
    <property type="entry name" value="DUF87"/>
    <property type="match status" value="1"/>
</dbReference>
<organism evidence="3 4">
    <name type="scientific">Sulfurifustis variabilis</name>
    <dbReference type="NCBI Taxonomy" id="1675686"/>
    <lineage>
        <taxon>Bacteria</taxon>
        <taxon>Pseudomonadati</taxon>
        <taxon>Pseudomonadota</taxon>
        <taxon>Gammaproteobacteria</taxon>
        <taxon>Acidiferrobacterales</taxon>
        <taxon>Acidiferrobacteraceae</taxon>
        <taxon>Sulfurifustis</taxon>
    </lineage>
</organism>
<dbReference type="InterPro" id="IPR051162">
    <property type="entry name" value="T4SS_component"/>
</dbReference>
<dbReference type="PANTHER" id="PTHR30121:SF6">
    <property type="entry name" value="SLR6007 PROTEIN"/>
    <property type="match status" value="1"/>
</dbReference>
<dbReference type="AlphaFoldDB" id="A0A1B4V7Z3"/>
<keyword evidence="4" id="KW-1185">Reference proteome</keyword>
<reference evidence="3 4" key="1">
    <citation type="submission" date="2015-08" db="EMBL/GenBank/DDBJ databases">
        <title>Complete genome sequence of Sulfurifustis variabilis.</title>
        <authorList>
            <person name="Miura A."/>
            <person name="Kojima H."/>
            <person name="Fukui M."/>
        </authorList>
    </citation>
    <scope>NUCLEOTIDE SEQUENCE [LARGE SCALE GENOMIC DNA]</scope>
    <source>
        <strain evidence="4">skN76</strain>
    </source>
</reference>
<dbReference type="PANTHER" id="PTHR30121">
    <property type="entry name" value="UNCHARACTERIZED PROTEIN YJGR-RELATED"/>
    <property type="match status" value="1"/>
</dbReference>
<name>A0A1B4V7Z3_9GAMM</name>
<proteinExistence type="predicted"/>
<sequence>MKWPFAGGPSPREYELAFRGNYEAVAAAGWLAGIAASLAAMQWSGLPRAPFTWMAGVGAVMAAYRSLGASRIASRKRALRGHDVAFIEPKTLQRKMRAHPEDVWLGWGFEWDQPHTQLVHELLKSDRAKLATTHDGSGCPWIHGVSLREEDIYLPIALAEGHTLIVGTTGSGKTTLLALLVMQAILRGEAVIILDPKSDKTLRGVAELACALAGDPQRFVYFHPGFPERSARIDPMRNFVRPTELASRVASNMATEEGADPFKAYSHMALNNVIQGNILCGRQPSLIEINRHLNNPTRLVIDAIEAYSAQHVPDWRSAVRGYLERAANDDARAHAFVRFYYDRVQPDHASPDLEGLIQMFTHNREHHQKMIAGLMPLMAMLTSGHLGRLLSPDTADVTDARPITDSARIIRNGQVAYIGLDTLTDQMVGQAVGSILLADLAAVAGDRYNYGVGLRPVNVFIDEAPECLHDPTIQLLNKSRGSLFRLTLCIQTYGDVEAKLGSAAKARQVVGNLNNTVTLRVLDAESQQTITDGLPKTVVRHVLRTQGSGTQAQDPMNFTGNSGERLMEEEADLFPPALLGLLPNREYLAKLANGKIMKGRLPIVKIPPRGTG</sequence>
<gene>
    <name evidence="3" type="ORF">SVA_3100</name>
</gene>
<dbReference type="NCBIfam" id="TIGR03743">
    <property type="entry name" value="SXT_TraD"/>
    <property type="match status" value="1"/>
</dbReference>
<dbReference type="OrthoDB" id="7817736at2"/>
<dbReference type="InterPro" id="IPR027417">
    <property type="entry name" value="P-loop_NTPase"/>
</dbReference>
<dbReference type="KEGG" id="sva:SVA_3100"/>
<dbReference type="InterPro" id="IPR022458">
    <property type="entry name" value="Conjugative_coupling_TraG/TraD"/>
</dbReference>
<dbReference type="Pfam" id="PF12696">
    <property type="entry name" value="TraG-D_C"/>
    <property type="match status" value="1"/>
</dbReference>
<evidence type="ECO:0000259" key="1">
    <source>
        <dbReference type="Pfam" id="PF01935"/>
    </source>
</evidence>
<evidence type="ECO:0000313" key="4">
    <source>
        <dbReference type="Proteomes" id="UP000218899"/>
    </source>
</evidence>
<protein>
    <submittedName>
        <fullName evidence="3">Conjugative transfer protein TraD</fullName>
    </submittedName>
</protein>
<dbReference type="Gene3D" id="3.40.50.300">
    <property type="entry name" value="P-loop containing nucleotide triphosphate hydrolases"/>
    <property type="match status" value="2"/>
</dbReference>
<feature type="domain" description="TraD/TraG TraM recognition site" evidence="2">
    <location>
        <begin position="456"/>
        <end position="583"/>
    </location>
</feature>
<evidence type="ECO:0000259" key="2">
    <source>
        <dbReference type="Pfam" id="PF12696"/>
    </source>
</evidence>
<evidence type="ECO:0000313" key="3">
    <source>
        <dbReference type="EMBL" id="BAU49648.1"/>
    </source>
</evidence>
<dbReference type="InterPro" id="IPR032689">
    <property type="entry name" value="TraG-D_C"/>
</dbReference>
<feature type="domain" description="Helicase HerA central" evidence="1">
    <location>
        <begin position="151"/>
        <end position="199"/>
    </location>
</feature>
<dbReference type="SUPFAM" id="SSF52540">
    <property type="entry name" value="P-loop containing nucleoside triphosphate hydrolases"/>
    <property type="match status" value="1"/>
</dbReference>
<dbReference type="InterPro" id="IPR002789">
    <property type="entry name" value="HerA_central"/>
</dbReference>